<accession>A0A814RRV1</accession>
<protein>
    <recommendedName>
        <fullName evidence="4">LSM domain-containing protein</fullName>
    </recommendedName>
</protein>
<evidence type="ECO:0000313" key="2">
    <source>
        <dbReference type="EMBL" id="CAF1137453.1"/>
    </source>
</evidence>
<reference evidence="2" key="1">
    <citation type="submission" date="2021-02" db="EMBL/GenBank/DDBJ databases">
        <authorList>
            <person name="Nowell W R."/>
        </authorList>
    </citation>
    <scope>NUCLEOTIDE SEQUENCE</scope>
</reference>
<proteinExistence type="predicted"/>
<evidence type="ECO:0000313" key="3">
    <source>
        <dbReference type="Proteomes" id="UP000663828"/>
    </source>
</evidence>
<dbReference type="GO" id="GO:0006398">
    <property type="term" value="P:mRNA 3'-end processing by stem-loop binding and cleavage"/>
    <property type="evidence" value="ECO:0007669"/>
    <property type="project" value="TreeGrafter"/>
</dbReference>
<dbReference type="InterPro" id="IPR010920">
    <property type="entry name" value="LSM_dom_sf"/>
</dbReference>
<dbReference type="EMBL" id="CAJNOR010001406">
    <property type="protein sequence ID" value="CAF1137453.1"/>
    <property type="molecule type" value="Genomic_DNA"/>
</dbReference>
<dbReference type="SUPFAM" id="SSF50182">
    <property type="entry name" value="Sm-like ribonucleoproteins"/>
    <property type="match status" value="1"/>
</dbReference>
<dbReference type="Gene3D" id="2.30.30.100">
    <property type="match status" value="1"/>
</dbReference>
<evidence type="ECO:0008006" key="4">
    <source>
        <dbReference type="Google" id="ProtNLM"/>
    </source>
</evidence>
<gene>
    <name evidence="2" type="ORF">XAT740_LOCUS20233</name>
</gene>
<dbReference type="PANTHER" id="PTHR21415:SF1">
    <property type="entry name" value="U7 SNRNA-ASSOCIATED SM-LIKE PROTEIN LSM11"/>
    <property type="match status" value="1"/>
</dbReference>
<comment type="caution">
    <text evidence="2">The sequence shown here is derived from an EMBL/GenBank/DDBJ whole genome shotgun (WGS) entry which is preliminary data.</text>
</comment>
<organism evidence="2 3">
    <name type="scientific">Adineta ricciae</name>
    <name type="common">Rotifer</name>
    <dbReference type="NCBI Taxonomy" id="249248"/>
    <lineage>
        <taxon>Eukaryota</taxon>
        <taxon>Metazoa</taxon>
        <taxon>Spiralia</taxon>
        <taxon>Gnathifera</taxon>
        <taxon>Rotifera</taxon>
        <taxon>Eurotatoria</taxon>
        <taxon>Bdelloidea</taxon>
        <taxon>Adinetida</taxon>
        <taxon>Adinetidae</taxon>
        <taxon>Adineta</taxon>
    </lineage>
</organism>
<dbReference type="AlphaFoldDB" id="A0A814RRV1"/>
<feature type="compositionally biased region" description="Low complexity" evidence="1">
    <location>
        <begin position="170"/>
        <end position="183"/>
    </location>
</feature>
<sequence>MSASSSSHVYHAPRRKILPTVLNFMDGSRPTPTNSSRKNKPTMDIYDLLRRAVNERRRIEVLTRDCRGIYGILIGWLIVFDKHMNLIMSDVDEVFRRLTDGHDYLELGTKKENLPVTKRMSIHKVNLYQTNKDPFFSATTSNPKAPEVPDDFQTFRAQLANFLRNKKKPPTAAAAKAPRQALPVNDDEENENECYQPPCECHPEQFLSMELLTVNNLIVQRLSGKSPHVDSSSVQLSTPLITSNRAKVRFFSRHIPKLYVKGDQICLIRLLSS</sequence>
<dbReference type="GO" id="GO:0071209">
    <property type="term" value="F:U7 snRNA binding"/>
    <property type="evidence" value="ECO:0007669"/>
    <property type="project" value="InterPro"/>
</dbReference>
<dbReference type="Proteomes" id="UP000663828">
    <property type="component" value="Unassembled WGS sequence"/>
</dbReference>
<feature type="region of interest" description="Disordered" evidence="1">
    <location>
        <begin position="168"/>
        <end position="189"/>
    </location>
</feature>
<keyword evidence="3" id="KW-1185">Reference proteome</keyword>
<dbReference type="GO" id="GO:0005683">
    <property type="term" value="C:U7 snRNP"/>
    <property type="evidence" value="ECO:0007669"/>
    <property type="project" value="TreeGrafter"/>
</dbReference>
<dbReference type="PANTHER" id="PTHR21415">
    <property type="entry name" value="U7 SNRNA-ASSOCIATED SM-LIKE PROTEIN LSM11"/>
    <property type="match status" value="1"/>
</dbReference>
<name>A0A814RRV1_ADIRI</name>
<evidence type="ECO:0000256" key="1">
    <source>
        <dbReference type="SAM" id="MobiDB-lite"/>
    </source>
</evidence>
<dbReference type="InterPro" id="IPR039267">
    <property type="entry name" value="Lsm11"/>
</dbReference>